<accession>A0A0N8GLB9</accession>
<dbReference type="Gene3D" id="1.10.3730.20">
    <property type="match status" value="1"/>
</dbReference>
<feature type="transmembrane region" description="Helical" evidence="2">
    <location>
        <begin position="71"/>
        <end position="90"/>
    </location>
</feature>
<dbReference type="SUPFAM" id="SSF103481">
    <property type="entry name" value="Multidrug resistance efflux transporter EmrE"/>
    <property type="match status" value="2"/>
</dbReference>
<feature type="transmembrane region" description="Helical" evidence="2">
    <location>
        <begin position="195"/>
        <end position="213"/>
    </location>
</feature>
<gene>
    <name evidence="4" type="ORF">ADN00_16455</name>
</gene>
<dbReference type="OrthoDB" id="166783at2"/>
<keyword evidence="2" id="KW-0472">Membrane</keyword>
<proteinExistence type="inferred from homology"/>
<feature type="transmembrane region" description="Helical" evidence="2">
    <location>
        <begin position="163"/>
        <end position="183"/>
    </location>
</feature>
<dbReference type="Proteomes" id="UP000050417">
    <property type="component" value="Unassembled WGS sequence"/>
</dbReference>
<evidence type="ECO:0000256" key="1">
    <source>
        <dbReference type="ARBA" id="ARBA00007362"/>
    </source>
</evidence>
<feature type="transmembrane region" description="Helical" evidence="2">
    <location>
        <begin position="126"/>
        <end position="143"/>
    </location>
</feature>
<dbReference type="STRING" id="1134406.ADN00_16455"/>
<dbReference type="RefSeq" id="WP_075064132.1">
    <property type="nucleotide sequence ID" value="NZ_LGCL01000040.1"/>
</dbReference>
<feature type="domain" description="EamA" evidence="3">
    <location>
        <begin position="10"/>
        <end position="143"/>
    </location>
</feature>
<dbReference type="GO" id="GO:0016020">
    <property type="term" value="C:membrane"/>
    <property type="evidence" value="ECO:0007669"/>
    <property type="project" value="InterPro"/>
</dbReference>
<evidence type="ECO:0000256" key="2">
    <source>
        <dbReference type="SAM" id="Phobius"/>
    </source>
</evidence>
<sequence>MENGLLVYGGQIAALTAAFLWAAVSFLFLRIREHISAMELNLVKGLLAILLLGGTSFLLSEPLSAIHPQGLLILLVSGVIGIGIGDTAYFQALKDLGARLALLLMSLAPPIAAIIALIFLNESLSVWAWVGIFLAVGGIIWVVTEENENGSAQANPKYRWRGIIFGLLSAIGQATGVVMSRAVLTQTEISSLQSAVLRLVAGAAFILVWLLISHQPPGKWMKKNEARKLWGWIFGAAFFGTYMCLWLQQISLDLAPAGIVQTLLSTSPLFVLPMAALRKEKISVRAIVGAMVAFAGIYLLFAM</sequence>
<dbReference type="InterPro" id="IPR000620">
    <property type="entry name" value="EamA_dom"/>
</dbReference>
<evidence type="ECO:0000313" key="4">
    <source>
        <dbReference type="EMBL" id="KPL72066.1"/>
    </source>
</evidence>
<feature type="transmembrane region" description="Helical" evidence="2">
    <location>
        <begin position="254"/>
        <end position="275"/>
    </location>
</feature>
<dbReference type="PANTHER" id="PTHR22911:SF137">
    <property type="entry name" value="SOLUTE CARRIER FAMILY 35 MEMBER G2-RELATED"/>
    <property type="match status" value="1"/>
</dbReference>
<feature type="domain" description="EamA" evidence="3">
    <location>
        <begin position="161"/>
        <end position="301"/>
    </location>
</feature>
<keyword evidence="2" id="KW-0812">Transmembrane</keyword>
<dbReference type="Pfam" id="PF00892">
    <property type="entry name" value="EamA"/>
    <property type="match status" value="2"/>
</dbReference>
<evidence type="ECO:0000313" key="5">
    <source>
        <dbReference type="Proteomes" id="UP000050417"/>
    </source>
</evidence>
<dbReference type="PANTHER" id="PTHR22911">
    <property type="entry name" value="ACYL-MALONYL CONDENSING ENZYME-RELATED"/>
    <property type="match status" value="1"/>
</dbReference>
<evidence type="ECO:0000259" key="3">
    <source>
        <dbReference type="Pfam" id="PF00892"/>
    </source>
</evidence>
<name>A0A0N8GLB9_9CHLR</name>
<comment type="caution">
    <text evidence="4">The sequence shown here is derived from an EMBL/GenBank/DDBJ whole genome shotgun (WGS) entry which is preliminary data.</text>
</comment>
<protein>
    <recommendedName>
        <fullName evidence="3">EamA domain-containing protein</fullName>
    </recommendedName>
</protein>
<comment type="similarity">
    <text evidence="1">Belongs to the EamA transporter family.</text>
</comment>
<feature type="transmembrane region" description="Helical" evidence="2">
    <location>
        <begin position="102"/>
        <end position="120"/>
    </location>
</feature>
<keyword evidence="5" id="KW-1185">Reference proteome</keyword>
<dbReference type="InterPro" id="IPR037185">
    <property type="entry name" value="EmrE-like"/>
</dbReference>
<dbReference type="AlphaFoldDB" id="A0A0N8GLB9"/>
<feature type="transmembrane region" description="Helical" evidence="2">
    <location>
        <begin position="282"/>
        <end position="301"/>
    </location>
</feature>
<reference evidence="4 5" key="1">
    <citation type="submission" date="2015-07" db="EMBL/GenBank/DDBJ databases">
        <title>Genome sequence of Ornatilinea apprima DSM 23815.</title>
        <authorList>
            <person name="Hemp J."/>
            <person name="Ward L.M."/>
            <person name="Pace L.A."/>
            <person name="Fischer W.W."/>
        </authorList>
    </citation>
    <scope>NUCLEOTIDE SEQUENCE [LARGE SCALE GENOMIC DNA]</scope>
    <source>
        <strain evidence="4 5">P3M-1</strain>
    </source>
</reference>
<keyword evidence="2" id="KW-1133">Transmembrane helix</keyword>
<dbReference type="EMBL" id="LGCL01000040">
    <property type="protein sequence ID" value="KPL72066.1"/>
    <property type="molecule type" value="Genomic_DNA"/>
</dbReference>
<feature type="transmembrane region" description="Helical" evidence="2">
    <location>
        <begin position="6"/>
        <end position="29"/>
    </location>
</feature>
<organism evidence="4 5">
    <name type="scientific">Ornatilinea apprima</name>
    <dbReference type="NCBI Taxonomy" id="1134406"/>
    <lineage>
        <taxon>Bacteria</taxon>
        <taxon>Bacillati</taxon>
        <taxon>Chloroflexota</taxon>
        <taxon>Anaerolineae</taxon>
        <taxon>Anaerolineales</taxon>
        <taxon>Anaerolineaceae</taxon>
        <taxon>Ornatilinea</taxon>
    </lineage>
</organism>
<dbReference type="PATRIC" id="fig|1134406.4.peg.3734"/>
<feature type="transmembrane region" description="Helical" evidence="2">
    <location>
        <begin position="229"/>
        <end position="248"/>
    </location>
</feature>
<feature type="transmembrane region" description="Helical" evidence="2">
    <location>
        <begin position="41"/>
        <end position="59"/>
    </location>
</feature>